<dbReference type="EMBL" id="JAQMLA010000051">
    <property type="protein sequence ID" value="MDB8687840.1"/>
    <property type="molecule type" value="Genomic_DNA"/>
</dbReference>
<dbReference type="EMBL" id="JAAIRY010000001">
    <property type="protein sequence ID" value="NSI63884.1"/>
    <property type="molecule type" value="Genomic_DNA"/>
</dbReference>
<evidence type="ECO:0000313" key="5">
    <source>
        <dbReference type="EMBL" id="NSI63884.1"/>
    </source>
</evidence>
<protein>
    <submittedName>
        <fullName evidence="6">Uncharacterized protein</fullName>
    </submittedName>
</protein>
<name>A0A2N5P759_MEDGN</name>
<reference evidence="3" key="4">
    <citation type="submission" date="2022-12" db="EMBL/GenBank/DDBJ databases">
        <title>Genome of R. gnavus strain RSHDN_120.</title>
        <authorList>
            <person name="Abdugheni R."/>
        </authorList>
    </citation>
    <scope>NUCLEOTIDE SEQUENCE</scope>
    <source>
        <strain evidence="3">RSHDN_120</strain>
    </source>
</reference>
<accession>A0A2N5P759</accession>
<dbReference type="Proteomes" id="UP001212160">
    <property type="component" value="Unassembled WGS sequence"/>
</dbReference>
<gene>
    <name evidence="7" type="ORF">DWY88_00580</name>
    <name evidence="8" type="ORF">DWZ50_02485</name>
    <name evidence="6" type="ORF">DXC31_00225</name>
    <name evidence="5" type="ORF">G4981_00960</name>
    <name evidence="4" type="ORF">G4993_01260</name>
    <name evidence="3" type="ORF">O4N78_01010</name>
    <name evidence="1" type="ORF">O8D18_02060</name>
    <name evidence="2" type="ORF">PNW85_14405</name>
</gene>
<dbReference type="Proteomes" id="UP001296580">
    <property type="component" value="Unassembled WGS sequence"/>
</dbReference>
<dbReference type="RefSeq" id="WP_004840519.1">
    <property type="nucleotide sequence ID" value="NZ_BAABXJ010000001.1"/>
</dbReference>
<dbReference type="EMBL" id="JAPZED010000001">
    <property type="protein sequence ID" value="MCZ7692835.1"/>
    <property type="molecule type" value="Genomic_DNA"/>
</dbReference>
<reference evidence="1" key="5">
    <citation type="submission" date="2022-12" db="EMBL/GenBank/DDBJ databases">
        <title>Genome of R. gnavus strain RSHDN_123.</title>
        <authorList>
            <person name="Abdugheni R."/>
        </authorList>
    </citation>
    <scope>NUCLEOTIDE SEQUENCE</scope>
    <source>
        <strain evidence="1">RSHDN_123</strain>
    </source>
</reference>
<evidence type="ECO:0000313" key="4">
    <source>
        <dbReference type="EMBL" id="NSI57037.1"/>
    </source>
</evidence>
<dbReference type="Proteomes" id="UP000260808">
    <property type="component" value="Unassembled WGS sequence"/>
</dbReference>
<dbReference type="EMBL" id="JAPZEG010000001">
    <property type="protein sequence ID" value="MDE1202173.1"/>
    <property type="molecule type" value="Genomic_DNA"/>
</dbReference>
<evidence type="ECO:0000313" key="1">
    <source>
        <dbReference type="EMBL" id="MCZ7692835.1"/>
    </source>
</evidence>
<evidence type="ECO:0000313" key="9">
    <source>
        <dbReference type="Proteomes" id="UP000260808"/>
    </source>
</evidence>
<reference evidence="2" key="6">
    <citation type="submission" date="2023-01" db="EMBL/GenBank/DDBJ databases">
        <title>Human gut microbiome strain richness.</title>
        <authorList>
            <person name="Chen-Liaw A."/>
        </authorList>
    </citation>
    <scope>NUCLEOTIDE SEQUENCE</scope>
    <source>
        <strain evidence="2">RTP21484st1_H11_RTP21484_190118</strain>
    </source>
</reference>
<dbReference type="GeneID" id="57432106"/>
<dbReference type="EMBL" id="JAAIRV010000002">
    <property type="protein sequence ID" value="NSI57037.1"/>
    <property type="molecule type" value="Genomic_DNA"/>
</dbReference>
<proteinExistence type="predicted"/>
<reference evidence="9 10" key="1">
    <citation type="submission" date="2018-08" db="EMBL/GenBank/DDBJ databases">
        <title>A genome reference for cultivated species of the human gut microbiota.</title>
        <authorList>
            <person name="Zou Y."/>
            <person name="Xue W."/>
            <person name="Luo G."/>
        </authorList>
    </citation>
    <scope>NUCLEOTIDE SEQUENCE [LARGE SCALE GENOMIC DNA]</scope>
    <source>
        <strain evidence="7 11">AF27-4BH</strain>
        <strain evidence="8 10">AF33-12</strain>
        <strain evidence="6 9">TF01-20-2</strain>
    </source>
</reference>
<dbReference type="AlphaFoldDB" id="A0A2N5P759"/>
<evidence type="ECO:0000313" key="3">
    <source>
        <dbReference type="EMBL" id="MDE1202173.1"/>
    </source>
</evidence>
<evidence type="ECO:0000313" key="6">
    <source>
        <dbReference type="EMBL" id="RGM26331.1"/>
    </source>
</evidence>
<reference evidence="4" key="3">
    <citation type="submission" date="2020-02" db="EMBL/GenBank/DDBJ databases">
        <authorList>
            <person name="Littmann E."/>
            <person name="Sorbara M."/>
        </authorList>
    </citation>
    <scope>NUCLEOTIDE SEQUENCE</scope>
    <source>
        <strain evidence="5">MSK.11.9</strain>
        <strain evidence="4">MSK.15.32</strain>
    </source>
</reference>
<organism evidence="6 9">
    <name type="scientific">Mediterraneibacter gnavus</name>
    <name type="common">Ruminococcus gnavus</name>
    <dbReference type="NCBI Taxonomy" id="33038"/>
    <lineage>
        <taxon>Bacteria</taxon>
        <taxon>Bacillati</taxon>
        <taxon>Bacillota</taxon>
        <taxon>Clostridia</taxon>
        <taxon>Lachnospirales</taxon>
        <taxon>Lachnospiraceae</taxon>
        <taxon>Mediterraneibacter</taxon>
    </lineage>
</organism>
<evidence type="ECO:0000313" key="7">
    <source>
        <dbReference type="EMBL" id="RGQ71351.1"/>
    </source>
</evidence>
<dbReference type="Proteomes" id="UP001149331">
    <property type="component" value="Unassembled WGS sequence"/>
</dbReference>
<dbReference type="Proteomes" id="UP000286137">
    <property type="component" value="Unassembled WGS sequence"/>
</dbReference>
<comment type="caution">
    <text evidence="6">The sequence shown here is derived from an EMBL/GenBank/DDBJ whole genome shotgun (WGS) entry which is preliminary data.</text>
</comment>
<reference evidence="4" key="2">
    <citation type="journal article" date="2020" name="Cell Host Microbe">
        <title>Functional and Genomic Variation between Human-Derived Isolates of Lachnospiraceae Reveals Inter- and Intra-Species Diversity.</title>
        <authorList>
            <person name="Sorbara M.T."/>
            <person name="Littmann E.R."/>
            <person name="Fontana E."/>
            <person name="Moody T.U."/>
            <person name="Kohout C.E."/>
            <person name="Gjonbalaj M."/>
            <person name="Eaton V."/>
            <person name="Seok R."/>
            <person name="Leiner I.M."/>
            <person name="Pamer E.G."/>
        </authorList>
    </citation>
    <scope>NUCLEOTIDE SEQUENCE</scope>
    <source>
        <strain evidence="5">MSK.11.9</strain>
        <strain evidence="4">MSK.15.32</strain>
    </source>
</reference>
<dbReference type="STRING" id="33038.GCA_900067245_00448"/>
<dbReference type="EMBL" id="QSSX01000001">
    <property type="protein sequence ID" value="RGM26331.1"/>
    <property type="molecule type" value="Genomic_DNA"/>
</dbReference>
<evidence type="ECO:0000313" key="8">
    <source>
        <dbReference type="EMBL" id="RHM80873.1"/>
    </source>
</evidence>
<dbReference type="Proteomes" id="UP000285610">
    <property type="component" value="Unassembled WGS sequence"/>
</dbReference>
<evidence type="ECO:0000313" key="10">
    <source>
        <dbReference type="Proteomes" id="UP000285610"/>
    </source>
</evidence>
<evidence type="ECO:0000313" key="11">
    <source>
        <dbReference type="Proteomes" id="UP000286137"/>
    </source>
</evidence>
<dbReference type="Proteomes" id="UP001296581">
    <property type="component" value="Unassembled WGS sequence"/>
</dbReference>
<evidence type="ECO:0000313" key="2">
    <source>
        <dbReference type="EMBL" id="MDB8687840.1"/>
    </source>
</evidence>
<sequence>MYIELSRNTPLLVQLFFINDQDDKSDIDGAKGNETLLNWINEEIQSLKEEQFFHKDYDETLVATYGEEYKEELVVEGAKIK</sequence>
<dbReference type="Proteomes" id="UP001148455">
    <property type="component" value="Unassembled WGS sequence"/>
</dbReference>
<dbReference type="EMBL" id="QRQE01000004">
    <property type="protein sequence ID" value="RHM80873.1"/>
    <property type="molecule type" value="Genomic_DNA"/>
</dbReference>
<dbReference type="EMBL" id="QRTJ01000001">
    <property type="protein sequence ID" value="RGQ71351.1"/>
    <property type="molecule type" value="Genomic_DNA"/>
</dbReference>